<evidence type="ECO:0000259" key="5">
    <source>
        <dbReference type="Pfam" id="PF21688"/>
    </source>
</evidence>
<dbReference type="RefSeq" id="WP_135436281.1">
    <property type="nucleotide sequence ID" value="NZ_SRLA01000005.1"/>
</dbReference>
<evidence type="ECO:0000259" key="3">
    <source>
        <dbReference type="Pfam" id="PF00890"/>
    </source>
</evidence>
<dbReference type="EMBL" id="SRLA01000005">
    <property type="protein sequence ID" value="TGE04822.1"/>
    <property type="molecule type" value="Genomic_DNA"/>
</dbReference>
<name>A0A4Z0P1Z7_9BACT</name>
<sequence length="525" mass="57196">MPTPQEIEVLLSPEVAYDEMARYRALLDAAGLVPGQADFVHLRKRSIDARGRQPQVRLRADIYQTPPPANLFGPWFHYPNVSQARRSVLIVGAGPAGLFAALRAIELGIKPIVLERGKDVRTRRRDLAALNKEHIVDTDSNYCFGEGGAGTYSDGKLYTRATKRGDVGRILRLLVQHGATPDILVDAHPHIGTNKLPYVVQALRDTIREAGGEVRFETRVTDLVLENNHLRGVVTATGEALEADAVILATGHSARDIYELLHRRGVLIEAKPFALGVRVEHPQELIDQAQYRRKDRGALPAASYALVHQTQWQNKQRGVFSFCMCPGGFIVPAATAPGEVVVNGMSPSRRDSRFANSGIVTAIELEDMDLRQHGALAGLRLQQQIEQRACRLAGNTQLAPAQRLGDFLKSKVSPELLETSYQPGLVSVPMEEVLGTGLAERLRQGFKNFGQKIPGYATNAAQIVGVESRTSSPVRIPRDRDTLQHLEVQGLFPCGEGAGYAGGIVSAAMDGERCAEAVLAAISSK</sequence>
<evidence type="ECO:0000256" key="1">
    <source>
        <dbReference type="ARBA" id="ARBA00022630"/>
    </source>
</evidence>
<dbReference type="PRINTS" id="PR00368">
    <property type="entry name" value="FADPNR"/>
</dbReference>
<feature type="domain" description="FAD-dependent protein C-terminal" evidence="5">
    <location>
        <begin position="272"/>
        <end position="470"/>
    </location>
</feature>
<dbReference type="PANTHER" id="PTHR42842">
    <property type="entry name" value="FAD/NAD(P)-BINDING OXIDOREDUCTASE"/>
    <property type="match status" value="1"/>
</dbReference>
<dbReference type="Gene3D" id="3.50.50.60">
    <property type="entry name" value="FAD/NAD(P)-binding domain"/>
    <property type="match status" value="2"/>
</dbReference>
<evidence type="ECO:0000259" key="4">
    <source>
        <dbReference type="Pfam" id="PF01266"/>
    </source>
</evidence>
<dbReference type="PANTHER" id="PTHR42842:SF3">
    <property type="entry name" value="FAD_NAD(P)-BINDING OXIDOREDUCTASE FAMILY PROTEIN"/>
    <property type="match status" value="1"/>
</dbReference>
<dbReference type="SUPFAM" id="SSF51905">
    <property type="entry name" value="FAD/NAD(P)-binding domain"/>
    <property type="match status" value="1"/>
</dbReference>
<keyword evidence="2" id="KW-0560">Oxidoreductase</keyword>
<evidence type="ECO:0000313" key="6">
    <source>
        <dbReference type="EMBL" id="TGE04822.1"/>
    </source>
</evidence>
<dbReference type="PIRSF" id="PIRSF038984">
    <property type="entry name" value="FAD_binding_protein"/>
    <property type="match status" value="1"/>
</dbReference>
<keyword evidence="1" id="KW-0285">Flavoprotein</keyword>
<dbReference type="InterPro" id="IPR049516">
    <property type="entry name" value="FAD-depend_C"/>
</dbReference>
<dbReference type="Pfam" id="PF21688">
    <property type="entry name" value="FAD-depend_C"/>
    <property type="match status" value="1"/>
</dbReference>
<organism evidence="6 7">
    <name type="scientific">Hymenobacter fodinae</name>
    <dbReference type="NCBI Taxonomy" id="2510796"/>
    <lineage>
        <taxon>Bacteria</taxon>
        <taxon>Pseudomonadati</taxon>
        <taxon>Bacteroidota</taxon>
        <taxon>Cytophagia</taxon>
        <taxon>Cytophagales</taxon>
        <taxon>Hymenobacteraceae</taxon>
        <taxon>Hymenobacter</taxon>
    </lineage>
</organism>
<feature type="domain" description="FAD-dependent oxidoreductase 2 FAD-binding" evidence="3">
    <location>
        <begin position="88"/>
        <end position="121"/>
    </location>
</feature>
<comment type="caution">
    <text evidence="6">The sequence shown here is derived from an EMBL/GenBank/DDBJ whole genome shotgun (WGS) entry which is preliminary data.</text>
</comment>
<protein>
    <submittedName>
        <fullName evidence="6">FAD-dependent oxidoreductase</fullName>
    </submittedName>
</protein>
<evidence type="ECO:0000256" key="2">
    <source>
        <dbReference type="ARBA" id="ARBA00023002"/>
    </source>
</evidence>
<dbReference type="GO" id="GO:0016491">
    <property type="term" value="F:oxidoreductase activity"/>
    <property type="evidence" value="ECO:0007669"/>
    <property type="project" value="UniProtKB-KW"/>
</dbReference>
<accession>A0A4Z0P1Z7</accession>
<dbReference type="Pfam" id="PF01266">
    <property type="entry name" value="DAO"/>
    <property type="match status" value="1"/>
</dbReference>
<keyword evidence="7" id="KW-1185">Reference proteome</keyword>
<feature type="domain" description="FAD dependent oxidoreductase" evidence="4">
    <location>
        <begin position="199"/>
        <end position="271"/>
    </location>
</feature>
<dbReference type="Proteomes" id="UP000298337">
    <property type="component" value="Unassembled WGS sequence"/>
</dbReference>
<evidence type="ECO:0000313" key="7">
    <source>
        <dbReference type="Proteomes" id="UP000298337"/>
    </source>
</evidence>
<dbReference type="AlphaFoldDB" id="A0A4Z0P1Z7"/>
<dbReference type="InterPro" id="IPR028348">
    <property type="entry name" value="FAD-binding_protein"/>
</dbReference>
<dbReference type="OrthoDB" id="9772594at2"/>
<dbReference type="Pfam" id="PF00890">
    <property type="entry name" value="FAD_binding_2"/>
    <property type="match status" value="1"/>
</dbReference>
<proteinExistence type="predicted"/>
<gene>
    <name evidence="6" type="ORF">EU556_21835</name>
</gene>
<dbReference type="InterPro" id="IPR003953">
    <property type="entry name" value="FAD-dep_OxRdtase_2_FAD-bd"/>
</dbReference>
<dbReference type="InterPro" id="IPR006076">
    <property type="entry name" value="FAD-dep_OxRdtase"/>
</dbReference>
<reference evidence="6 7" key="1">
    <citation type="submission" date="2019-04" db="EMBL/GenBank/DDBJ databases">
        <authorList>
            <person name="Feng G."/>
            <person name="Zhang J."/>
            <person name="Zhu H."/>
        </authorList>
    </citation>
    <scope>NUCLEOTIDE SEQUENCE [LARGE SCALE GENOMIC DNA]</scope>
    <source>
        <strain evidence="6 7">92R-1</strain>
    </source>
</reference>
<dbReference type="InterPro" id="IPR036188">
    <property type="entry name" value="FAD/NAD-bd_sf"/>
</dbReference>
<dbReference type="PRINTS" id="PR00411">
    <property type="entry name" value="PNDRDTASEI"/>
</dbReference>